<comment type="cofactor">
    <cofactor evidence="1">
        <name>Mg(2+)</name>
        <dbReference type="ChEBI" id="CHEBI:18420"/>
    </cofactor>
</comment>
<keyword evidence="7" id="KW-1185">Reference proteome</keyword>
<reference evidence="6 7" key="1">
    <citation type="submission" date="2019-07" db="EMBL/GenBank/DDBJ databases">
        <title>Quadrisphaera sp. strain DD2A genome sequencing and assembly.</title>
        <authorList>
            <person name="Kim I."/>
        </authorList>
    </citation>
    <scope>NUCLEOTIDE SEQUENCE [LARGE SCALE GENOMIC DNA]</scope>
    <source>
        <strain evidence="6 7">DD2A</strain>
    </source>
</reference>
<evidence type="ECO:0000256" key="1">
    <source>
        <dbReference type="ARBA" id="ARBA00001946"/>
    </source>
</evidence>
<proteinExistence type="inferred from homology"/>
<evidence type="ECO:0000259" key="5">
    <source>
        <dbReference type="PROSITE" id="PS51462"/>
    </source>
</evidence>
<keyword evidence="3 4" id="KW-0378">Hydrolase</keyword>
<dbReference type="Gene3D" id="3.90.79.10">
    <property type="entry name" value="Nucleoside Triphosphate Pyrophosphohydrolase"/>
    <property type="match status" value="1"/>
</dbReference>
<comment type="similarity">
    <text evidence="2 4">Belongs to the Nudix hydrolase family.</text>
</comment>
<comment type="caution">
    <text evidence="6">The sequence shown here is derived from an EMBL/GenBank/DDBJ whole genome shotgun (WGS) entry which is preliminary data.</text>
</comment>
<dbReference type="Proteomes" id="UP000321234">
    <property type="component" value="Unassembled WGS sequence"/>
</dbReference>
<dbReference type="PANTHER" id="PTHR43046">
    <property type="entry name" value="GDP-MANNOSE MANNOSYL HYDROLASE"/>
    <property type="match status" value="1"/>
</dbReference>
<dbReference type="InterPro" id="IPR020476">
    <property type="entry name" value="Nudix_hydrolase"/>
</dbReference>
<dbReference type="OrthoDB" id="9814308at2"/>
<protein>
    <submittedName>
        <fullName evidence="6">NUDIX domain-containing protein</fullName>
    </submittedName>
</protein>
<dbReference type="Pfam" id="PF00293">
    <property type="entry name" value="NUDIX"/>
    <property type="match status" value="1"/>
</dbReference>
<evidence type="ECO:0000256" key="4">
    <source>
        <dbReference type="RuleBase" id="RU003476"/>
    </source>
</evidence>
<dbReference type="PRINTS" id="PR00502">
    <property type="entry name" value="NUDIXFAMILY"/>
</dbReference>
<evidence type="ECO:0000313" key="6">
    <source>
        <dbReference type="EMBL" id="TXR57859.1"/>
    </source>
</evidence>
<evidence type="ECO:0000313" key="7">
    <source>
        <dbReference type="Proteomes" id="UP000321234"/>
    </source>
</evidence>
<dbReference type="PANTHER" id="PTHR43046:SF14">
    <property type="entry name" value="MUTT_NUDIX FAMILY PROTEIN"/>
    <property type="match status" value="1"/>
</dbReference>
<dbReference type="InterPro" id="IPR020084">
    <property type="entry name" value="NUDIX_hydrolase_CS"/>
</dbReference>
<dbReference type="InterPro" id="IPR000086">
    <property type="entry name" value="NUDIX_hydrolase_dom"/>
</dbReference>
<dbReference type="AlphaFoldDB" id="A0A5C8ZL45"/>
<organism evidence="6 7">
    <name type="scientific">Quadrisphaera setariae</name>
    <dbReference type="NCBI Taxonomy" id="2593304"/>
    <lineage>
        <taxon>Bacteria</taxon>
        <taxon>Bacillati</taxon>
        <taxon>Actinomycetota</taxon>
        <taxon>Actinomycetes</taxon>
        <taxon>Kineosporiales</taxon>
        <taxon>Kineosporiaceae</taxon>
        <taxon>Quadrisphaera</taxon>
    </lineage>
</organism>
<accession>A0A5C8ZL45</accession>
<dbReference type="EMBL" id="VKAC01000001">
    <property type="protein sequence ID" value="TXR57859.1"/>
    <property type="molecule type" value="Genomic_DNA"/>
</dbReference>
<name>A0A5C8ZL45_9ACTN</name>
<dbReference type="InterPro" id="IPR015797">
    <property type="entry name" value="NUDIX_hydrolase-like_dom_sf"/>
</dbReference>
<dbReference type="PROSITE" id="PS51462">
    <property type="entry name" value="NUDIX"/>
    <property type="match status" value="1"/>
</dbReference>
<evidence type="ECO:0000256" key="2">
    <source>
        <dbReference type="ARBA" id="ARBA00005582"/>
    </source>
</evidence>
<feature type="domain" description="Nudix hydrolase" evidence="5">
    <location>
        <begin position="52"/>
        <end position="172"/>
    </location>
</feature>
<evidence type="ECO:0000256" key="3">
    <source>
        <dbReference type="ARBA" id="ARBA00022801"/>
    </source>
</evidence>
<sequence>MGDQGHRSGPLGALLERVPPGLRGSAQTALLRAFRVTPAPVRRALVRAGTPSYTVGAVCAVEHEGSVLFLRQPHRGGWSLPGGLLDRGEAPAPGVEREVREETGLRVRVGVPVTALVEPRVRRVDVVYRVVVDQRPDVEPGGEARGFAWLTPGEASRDADSATRSILEGMAEALAEGARGGRLLP</sequence>
<dbReference type="RefSeq" id="WP_147924470.1">
    <property type="nucleotide sequence ID" value="NZ_VKAC01000001.1"/>
</dbReference>
<dbReference type="PROSITE" id="PS00893">
    <property type="entry name" value="NUDIX_BOX"/>
    <property type="match status" value="1"/>
</dbReference>
<dbReference type="GO" id="GO:0016787">
    <property type="term" value="F:hydrolase activity"/>
    <property type="evidence" value="ECO:0007669"/>
    <property type="project" value="UniProtKB-KW"/>
</dbReference>
<gene>
    <name evidence="6" type="ORF">FMM08_01000</name>
</gene>
<dbReference type="SUPFAM" id="SSF55811">
    <property type="entry name" value="Nudix"/>
    <property type="match status" value="1"/>
</dbReference>